<feature type="transmembrane region" description="Helical" evidence="1">
    <location>
        <begin position="20"/>
        <end position="40"/>
    </location>
</feature>
<sequence length="64" mass="7399">MGEIWHHYAEMITDPAHTLVELTFILLVDVLFLGLLWPLAKRSVNKRVNAEHKVLDKEHGVTHD</sequence>
<name>A0A2L1IVS9_9CAUD</name>
<accession>A0A2L1IVS9</accession>
<evidence type="ECO:0000313" key="3">
    <source>
        <dbReference type="Proteomes" id="UP000241925"/>
    </source>
</evidence>
<keyword evidence="3" id="KW-1185">Reference proteome</keyword>
<evidence type="ECO:0000313" key="2">
    <source>
        <dbReference type="EMBL" id="AVD99292.1"/>
    </source>
</evidence>
<evidence type="ECO:0000256" key="1">
    <source>
        <dbReference type="SAM" id="Phobius"/>
    </source>
</evidence>
<gene>
    <name evidence="2" type="ORF">SEA_BILLNYE_99</name>
</gene>
<dbReference type="Proteomes" id="UP000241925">
    <property type="component" value="Segment"/>
</dbReference>
<reference evidence="2 3" key="1">
    <citation type="submission" date="2018-01" db="EMBL/GenBank/DDBJ databases">
        <authorList>
            <person name="Grinwald M.F."/>
            <person name="Tasoff P."/>
            <person name="Simpson K.F."/>
            <person name="Vasser A."/>
            <person name="Shaffer C.D."/>
            <person name="Weston-Hafer K.A."/>
            <person name="Russell D.A."/>
            <person name="Pope W.H."/>
            <person name="Jacobs-Sera D."/>
            <person name="Hendrix R.W."/>
            <person name="Hatfull G.F."/>
        </authorList>
    </citation>
    <scope>NUCLEOTIDE SEQUENCE [LARGE SCALE GENOMIC DNA]</scope>
</reference>
<keyword evidence="1" id="KW-1133">Transmembrane helix</keyword>
<keyword evidence="1" id="KW-0812">Transmembrane</keyword>
<keyword evidence="1" id="KW-0472">Membrane</keyword>
<organism evidence="2 3">
    <name type="scientific">Streptomyces phage BillNye</name>
    <dbReference type="NCBI Taxonomy" id="2079426"/>
    <lineage>
        <taxon>Viruses</taxon>
        <taxon>Duplodnaviria</taxon>
        <taxon>Heunggongvirae</taxon>
        <taxon>Uroviricota</taxon>
        <taxon>Caudoviricetes</taxon>
        <taxon>Stanwilliamsviridae</taxon>
        <taxon>Loccivirinae</taxon>
        <taxon>Wilnyevirus</taxon>
        <taxon>Wilnyevirus billnye</taxon>
    </lineage>
</organism>
<protein>
    <submittedName>
        <fullName evidence="2">Uncharacterized protein</fullName>
    </submittedName>
</protein>
<proteinExistence type="predicted"/>
<dbReference type="EMBL" id="MG757153">
    <property type="protein sequence ID" value="AVD99292.1"/>
    <property type="molecule type" value="Genomic_DNA"/>
</dbReference>